<protein>
    <submittedName>
        <fullName evidence="3">Ricin B-type lectin domain-containing protein</fullName>
    </submittedName>
</protein>
<reference evidence="1 2" key="1">
    <citation type="submission" date="2018-11" db="EMBL/GenBank/DDBJ databases">
        <authorList>
            <consortium name="Pathogen Informatics"/>
        </authorList>
    </citation>
    <scope>NUCLEOTIDE SEQUENCE [LARGE SCALE GENOMIC DNA]</scope>
</reference>
<sequence length="100" mass="10657">MFRLYGMVSFNVSGQLLRHSKDDVCYSGAGSSAGGVDGNAIETWTCPVGTQPYYYAYALFGPQPYPAAGDYALCNAPPGNFWRLPDGVTEITAVTCESAT</sequence>
<dbReference type="AlphaFoldDB" id="A0A183FLP7"/>
<evidence type="ECO:0000313" key="1">
    <source>
        <dbReference type="EMBL" id="VDO75422.1"/>
    </source>
</evidence>
<accession>A0A3P8BU16</accession>
<accession>A0A183FLP7</accession>
<reference evidence="3" key="2">
    <citation type="submission" date="2019-09" db="UniProtKB">
        <authorList>
            <consortium name="WormBaseParasite"/>
        </authorList>
    </citation>
    <scope>IDENTIFICATION</scope>
</reference>
<evidence type="ECO:0000313" key="3">
    <source>
        <dbReference type="WBParaSite" id="HPBE_0000821201-mRNA-1"/>
    </source>
</evidence>
<dbReference type="EMBL" id="UZAH01026088">
    <property type="protein sequence ID" value="VDO75422.1"/>
    <property type="molecule type" value="Genomic_DNA"/>
</dbReference>
<dbReference type="WBParaSite" id="HPBE_0000821201-mRNA-1">
    <property type="protein sequence ID" value="HPBE_0000821201-mRNA-1"/>
    <property type="gene ID" value="HPBE_0000821201"/>
</dbReference>
<gene>
    <name evidence="1" type="ORF">HPBE_LOCUS8213</name>
</gene>
<keyword evidence="2" id="KW-1185">Reference proteome</keyword>
<dbReference type="Proteomes" id="UP000050761">
    <property type="component" value="Unassembled WGS sequence"/>
</dbReference>
<evidence type="ECO:0000313" key="2">
    <source>
        <dbReference type="Proteomes" id="UP000050761"/>
    </source>
</evidence>
<name>A0A183FLP7_HELPZ</name>
<organism evidence="2 3">
    <name type="scientific">Heligmosomoides polygyrus</name>
    <name type="common">Parasitic roundworm</name>
    <dbReference type="NCBI Taxonomy" id="6339"/>
    <lineage>
        <taxon>Eukaryota</taxon>
        <taxon>Metazoa</taxon>
        <taxon>Ecdysozoa</taxon>
        <taxon>Nematoda</taxon>
        <taxon>Chromadorea</taxon>
        <taxon>Rhabditida</taxon>
        <taxon>Rhabditina</taxon>
        <taxon>Rhabditomorpha</taxon>
        <taxon>Strongyloidea</taxon>
        <taxon>Heligmosomidae</taxon>
        <taxon>Heligmosomoides</taxon>
    </lineage>
</organism>
<dbReference type="OrthoDB" id="5853505at2759"/>
<proteinExistence type="predicted"/>